<dbReference type="AlphaFoldDB" id="A0A3M0BNP7"/>
<feature type="binding site" evidence="7">
    <location>
        <position position="108"/>
    </location>
    <ligand>
        <name>Mg(2+)</name>
        <dbReference type="ChEBI" id="CHEBI:18420"/>
    </ligand>
</feature>
<organism evidence="8 9">
    <name type="scientific">Hydrogenothermus marinus</name>
    <dbReference type="NCBI Taxonomy" id="133270"/>
    <lineage>
        <taxon>Bacteria</taxon>
        <taxon>Pseudomonadati</taxon>
        <taxon>Aquificota</taxon>
        <taxon>Aquificia</taxon>
        <taxon>Aquificales</taxon>
        <taxon>Hydrogenothermaceae</taxon>
        <taxon>Hydrogenothermus</taxon>
    </lineage>
</organism>
<keyword evidence="5" id="KW-0378">Hydrolase</keyword>
<dbReference type="SFLD" id="SFLDG01136">
    <property type="entry name" value="C1.6:_Phosphoserine_Phosphatas"/>
    <property type="match status" value="1"/>
</dbReference>
<accession>A0A3M0BNP7</accession>
<dbReference type="GO" id="GO:0016788">
    <property type="term" value="F:hydrolase activity, acting on ester bonds"/>
    <property type="evidence" value="ECO:0007669"/>
    <property type="project" value="InterPro"/>
</dbReference>
<keyword evidence="9" id="KW-1185">Reference proteome</keyword>
<dbReference type="GO" id="GO:0008781">
    <property type="term" value="F:N-acylneuraminate cytidylyltransferase activity"/>
    <property type="evidence" value="ECO:0007669"/>
    <property type="project" value="TreeGrafter"/>
</dbReference>
<dbReference type="CDD" id="cd01630">
    <property type="entry name" value="HAD_KDO-like"/>
    <property type="match status" value="1"/>
</dbReference>
<dbReference type="SFLD" id="SFLDG01138">
    <property type="entry name" value="C1.6.2:_Deoxy-d-mannose-octulo"/>
    <property type="match status" value="1"/>
</dbReference>
<gene>
    <name evidence="8" type="ORF">CLV39_1046</name>
</gene>
<comment type="subunit">
    <text evidence="3">Homotetramer.</text>
</comment>
<keyword evidence="6 7" id="KW-0460">Magnesium</keyword>
<dbReference type="PANTHER" id="PTHR21485:SF3">
    <property type="entry name" value="N-ACYLNEURAMINATE CYTIDYLYLTRANSFERASE"/>
    <property type="match status" value="1"/>
</dbReference>
<comment type="cofactor">
    <cofactor evidence="1 7">
        <name>Mg(2+)</name>
        <dbReference type="ChEBI" id="CHEBI:18420"/>
    </cofactor>
</comment>
<dbReference type="PIRSF" id="PIRSF006118">
    <property type="entry name" value="KDO8-P_Ptase"/>
    <property type="match status" value="1"/>
</dbReference>
<dbReference type="Proteomes" id="UP000280842">
    <property type="component" value="Unassembled WGS sequence"/>
</dbReference>
<comment type="similarity">
    <text evidence="2">Belongs to the KdsC family.</text>
</comment>
<keyword evidence="4 7" id="KW-0479">Metal-binding</keyword>
<name>A0A3M0BNP7_9AQUI</name>
<evidence type="ECO:0000256" key="7">
    <source>
        <dbReference type="PIRSR" id="PIRSR006118-2"/>
    </source>
</evidence>
<dbReference type="FunFam" id="3.40.50.1000:FF:000029">
    <property type="entry name" value="3-deoxy-D-manno-octulosonate 8-phosphate phosphatase KdsC"/>
    <property type="match status" value="1"/>
</dbReference>
<dbReference type="NCBIfam" id="TIGR01670">
    <property type="entry name" value="KdsC-phosphatas"/>
    <property type="match status" value="1"/>
</dbReference>
<dbReference type="NCBIfam" id="TIGR01662">
    <property type="entry name" value="HAD-SF-IIIA"/>
    <property type="match status" value="1"/>
</dbReference>
<dbReference type="Gene3D" id="3.40.50.1000">
    <property type="entry name" value="HAD superfamily/HAD-like"/>
    <property type="match status" value="1"/>
</dbReference>
<comment type="caution">
    <text evidence="8">The sequence shown here is derived from an EMBL/GenBank/DDBJ whole genome shotgun (WGS) entry which is preliminary data.</text>
</comment>
<dbReference type="Pfam" id="PF08282">
    <property type="entry name" value="Hydrolase_3"/>
    <property type="match status" value="1"/>
</dbReference>
<dbReference type="InterPro" id="IPR010023">
    <property type="entry name" value="KdsC_fam"/>
</dbReference>
<dbReference type="InterPro" id="IPR050793">
    <property type="entry name" value="CMP-NeuNAc_synthase"/>
</dbReference>
<evidence type="ECO:0000256" key="4">
    <source>
        <dbReference type="ARBA" id="ARBA00022723"/>
    </source>
</evidence>
<evidence type="ECO:0000256" key="1">
    <source>
        <dbReference type="ARBA" id="ARBA00001946"/>
    </source>
</evidence>
<sequence>MLKEKALKIKMFLMDVDGVLTDGKVIYDSKGNELKSFNIKDGLAIGLLHKAGIKTGIITGRNSPMVERRANELKINEVFQGKRKKIDTYNNIKEKYSLKDEEILYIGDDLVDIPVLKKVGFPVAVADAVEDVKNFCIYITEKKGGEGAVREVVELILKLRDEYEKIIKEFTDA</sequence>
<evidence type="ECO:0000313" key="9">
    <source>
        <dbReference type="Proteomes" id="UP000280842"/>
    </source>
</evidence>
<dbReference type="OrthoDB" id="9805604at2"/>
<dbReference type="EMBL" id="REFO01000012">
    <property type="protein sequence ID" value="RMA96035.1"/>
    <property type="molecule type" value="Genomic_DNA"/>
</dbReference>
<dbReference type="SFLD" id="SFLDS00003">
    <property type="entry name" value="Haloacid_Dehalogenase"/>
    <property type="match status" value="1"/>
</dbReference>
<reference evidence="8 9" key="1">
    <citation type="submission" date="2018-10" db="EMBL/GenBank/DDBJ databases">
        <title>Genomic Encyclopedia of Archaeal and Bacterial Type Strains, Phase II (KMG-II): from individual species to whole genera.</title>
        <authorList>
            <person name="Goeker M."/>
        </authorList>
    </citation>
    <scope>NUCLEOTIDE SEQUENCE [LARGE SCALE GENOMIC DNA]</scope>
    <source>
        <strain evidence="8 9">VM1</strain>
    </source>
</reference>
<dbReference type="SUPFAM" id="SSF56784">
    <property type="entry name" value="HAD-like"/>
    <property type="match status" value="1"/>
</dbReference>
<proteinExistence type="inferred from homology"/>
<evidence type="ECO:0000256" key="3">
    <source>
        <dbReference type="ARBA" id="ARBA00011881"/>
    </source>
</evidence>
<dbReference type="InterPro" id="IPR036412">
    <property type="entry name" value="HAD-like_sf"/>
</dbReference>
<dbReference type="InterPro" id="IPR006549">
    <property type="entry name" value="HAD-SF_hydro_IIIA"/>
</dbReference>
<evidence type="ECO:0000256" key="2">
    <source>
        <dbReference type="ARBA" id="ARBA00005893"/>
    </source>
</evidence>
<protein>
    <submittedName>
        <fullName evidence="8">3-deoxy-D-manno-octulosonate 8-phosphate phosphatase (KDO 8-P phosphatase)</fullName>
    </submittedName>
</protein>
<evidence type="ECO:0000256" key="5">
    <source>
        <dbReference type="ARBA" id="ARBA00022801"/>
    </source>
</evidence>
<feature type="binding site" evidence="7">
    <location>
        <position position="17"/>
    </location>
    <ligand>
        <name>substrate</name>
    </ligand>
</feature>
<dbReference type="InterPro" id="IPR023214">
    <property type="entry name" value="HAD_sf"/>
</dbReference>
<dbReference type="PANTHER" id="PTHR21485">
    <property type="entry name" value="HAD SUPERFAMILY MEMBERS CMAS AND KDSC"/>
    <property type="match status" value="1"/>
</dbReference>
<feature type="binding site" evidence="7">
    <location>
        <position position="15"/>
    </location>
    <ligand>
        <name>Mg(2+)</name>
        <dbReference type="ChEBI" id="CHEBI:18420"/>
    </ligand>
</feature>
<dbReference type="RefSeq" id="WP_121923173.1">
    <property type="nucleotide sequence ID" value="NZ_REFO01000012.1"/>
</dbReference>
<evidence type="ECO:0000313" key="8">
    <source>
        <dbReference type="EMBL" id="RMA96035.1"/>
    </source>
</evidence>
<evidence type="ECO:0000256" key="6">
    <source>
        <dbReference type="ARBA" id="ARBA00022842"/>
    </source>
</evidence>
<dbReference type="GO" id="GO:0046872">
    <property type="term" value="F:metal ion binding"/>
    <property type="evidence" value="ECO:0007669"/>
    <property type="project" value="UniProtKB-KW"/>
</dbReference>